<evidence type="ECO:0000256" key="5">
    <source>
        <dbReference type="ARBA" id="ARBA00023004"/>
    </source>
</evidence>
<dbReference type="InterPro" id="IPR013984">
    <property type="entry name" value="Ald_Fedxn_OxRdtase_dom2"/>
</dbReference>
<dbReference type="SUPFAM" id="SSF48310">
    <property type="entry name" value="Aldehyde ferredoxin oxidoreductase, C-terminal domains"/>
    <property type="match status" value="1"/>
</dbReference>
<dbReference type="Proteomes" id="UP000000346">
    <property type="component" value="Chromosome"/>
</dbReference>
<dbReference type="GO" id="GO:0009055">
    <property type="term" value="F:electron transfer activity"/>
    <property type="evidence" value="ECO:0007669"/>
    <property type="project" value="InterPro"/>
</dbReference>
<gene>
    <name evidence="8" type="ordered locus">ASAC_0245</name>
</gene>
<accession>D9Q014</accession>
<dbReference type="SMART" id="SM00790">
    <property type="entry name" value="AFOR_N"/>
    <property type="match status" value="1"/>
</dbReference>
<dbReference type="PANTHER" id="PTHR30038:SF7">
    <property type="entry name" value="TUNGSTEN-CONTAINING GLYCERALDEHYDE-3-PHOSPHATE:FERREDOXIN OXIDOREDUCTASE"/>
    <property type="match status" value="1"/>
</dbReference>
<organism evidence="8 9">
    <name type="scientific">Acidilobus saccharovorans (strain DSM 16705 / JCM 18335 / VKM B-2471 / 345-15)</name>
    <dbReference type="NCBI Taxonomy" id="666510"/>
    <lineage>
        <taxon>Archaea</taxon>
        <taxon>Thermoproteota</taxon>
        <taxon>Thermoprotei</taxon>
        <taxon>Acidilobales</taxon>
        <taxon>Acidilobaceae</taxon>
        <taxon>Acidilobus</taxon>
    </lineage>
</organism>
<evidence type="ECO:0000256" key="4">
    <source>
        <dbReference type="ARBA" id="ARBA00022723"/>
    </source>
</evidence>
<keyword evidence="5" id="KW-0408">Iron</keyword>
<comment type="cofactor">
    <cofactor evidence="1">
        <name>[4Fe-4S] cluster</name>
        <dbReference type="ChEBI" id="CHEBI:49883"/>
    </cofactor>
</comment>
<dbReference type="InParanoid" id="D9Q014"/>
<protein>
    <submittedName>
        <fullName evidence="8">Glyceraldehyde-3-phosphate:ferredoxin oxidoreductase (GAPOR)</fullName>
    </submittedName>
</protein>
<dbReference type="GO" id="GO:0046872">
    <property type="term" value="F:metal ion binding"/>
    <property type="evidence" value="ECO:0007669"/>
    <property type="project" value="UniProtKB-KW"/>
</dbReference>
<dbReference type="GO" id="GO:0016625">
    <property type="term" value="F:oxidoreductase activity, acting on the aldehyde or oxo group of donors, iron-sulfur protein as acceptor"/>
    <property type="evidence" value="ECO:0007669"/>
    <property type="project" value="InterPro"/>
</dbReference>
<dbReference type="InterPro" id="IPR036503">
    <property type="entry name" value="Ald_Fedxn_OxRdtase_N_sf"/>
</dbReference>
<dbReference type="InterPro" id="IPR051919">
    <property type="entry name" value="W-dependent_AOR"/>
</dbReference>
<dbReference type="Gene3D" id="3.60.9.10">
    <property type="entry name" value="Aldehyde ferredoxin oxidoreductase, N-terminal domain"/>
    <property type="match status" value="1"/>
</dbReference>
<dbReference type="eggNOG" id="arCOG05072">
    <property type="taxonomic scope" value="Archaea"/>
</dbReference>
<evidence type="ECO:0000256" key="6">
    <source>
        <dbReference type="ARBA" id="ARBA00023014"/>
    </source>
</evidence>
<dbReference type="OrthoDB" id="84495at2157"/>
<dbReference type="KEGG" id="asc:ASAC_0245"/>
<dbReference type="PANTHER" id="PTHR30038">
    <property type="entry name" value="ALDEHYDE FERREDOXIN OXIDOREDUCTASE"/>
    <property type="match status" value="1"/>
</dbReference>
<sequence>MGFKVLYVDATKRSYKIESINDPELFGIVDLGLQIHLDMKSYNVDPLDPANPLVLGIGPFAGGAVVGSHRIVAIFKSPESRGLHVSEMGGAGYSFFRTGLDAIVITGRSERPLLIRVIGGSNGEVSVDFSDISFDELNRIYSNYSGLSGTKALTKYVVDMDRDLIVKNHARVAVVGPGAYKTLFAGIFSYVLDDKGNLTEVSDSASRGGGGSVMAQAHNVVAITFGGTYKRPNPNLSNVQILNKITQEVYKKPFSQALLDKTTKYRFDPASKTGGTFGENYPHYKELVPVLNYNHVYLSRGLRLELHGKIMDYFWRPFQDEVFDGGKLTPASKNCGEPCPVVCKKIFNKVKIDYEPAHGVGPISGIFDIKKSAELVDLVDNLGLDAIEAGHFVGWIFDLIDKGLLNPEDVGLDKRPVMDPKLQGLEASKVNAELARKLLINLVSDDTTKVLKIVGSMGLRAAAKELDNLYSDRVAKSGVKFEDLLVYAAFGKSGYFTPNFYWSPGVLAPLFVLGKYWTDYSPAFREPEDYASAALRRAVMELLIANAGFCRFHRGWAEEALAGLYKEMLGVDLDVYKHGLLTYKRIAEYQAKSEATPEPWESRKVMDAIASLAAETGVHGWEDSMYHTEKMAEWWNRFYKKLQEELNKVS</sequence>
<dbReference type="Pfam" id="PF02730">
    <property type="entry name" value="AFOR_N"/>
    <property type="match status" value="1"/>
</dbReference>
<dbReference type="HOGENOM" id="CLU_440510_0_0_2"/>
<evidence type="ECO:0000313" key="8">
    <source>
        <dbReference type="EMBL" id="ADL18652.1"/>
    </source>
</evidence>
<dbReference type="AlphaFoldDB" id="D9Q014"/>
<dbReference type="Gene3D" id="1.10.569.10">
    <property type="entry name" value="Aldehyde Ferredoxin Oxidoreductase Protein, subunit A, domain 2"/>
    <property type="match status" value="1"/>
</dbReference>
<name>D9Q014_ACIS3</name>
<evidence type="ECO:0000256" key="2">
    <source>
        <dbReference type="ARBA" id="ARBA00011032"/>
    </source>
</evidence>
<keyword evidence="3" id="KW-0004">4Fe-4S</keyword>
<proteinExistence type="inferred from homology"/>
<keyword evidence="4" id="KW-0479">Metal-binding</keyword>
<evidence type="ECO:0000259" key="7">
    <source>
        <dbReference type="SMART" id="SM00790"/>
    </source>
</evidence>
<dbReference type="RefSeq" id="WP_013266164.1">
    <property type="nucleotide sequence ID" value="NC_014374.1"/>
</dbReference>
<keyword evidence="9" id="KW-1185">Reference proteome</keyword>
<dbReference type="InterPro" id="IPR001203">
    <property type="entry name" value="OxRdtase_Ald_Fedxn_C"/>
</dbReference>
<dbReference type="STRING" id="666510.ASAC_0245"/>
<dbReference type="GeneID" id="9498465"/>
<evidence type="ECO:0000313" key="9">
    <source>
        <dbReference type="Proteomes" id="UP000000346"/>
    </source>
</evidence>
<keyword evidence="6" id="KW-0411">Iron-sulfur</keyword>
<dbReference type="InterPro" id="IPR013983">
    <property type="entry name" value="Ald_Fedxn_OxRdtase_N"/>
</dbReference>
<evidence type="ECO:0000256" key="1">
    <source>
        <dbReference type="ARBA" id="ARBA00001966"/>
    </source>
</evidence>
<comment type="similarity">
    <text evidence="2">Belongs to the AOR/FOR family.</text>
</comment>
<evidence type="ECO:0000256" key="3">
    <source>
        <dbReference type="ARBA" id="ARBA00022485"/>
    </source>
</evidence>
<reference evidence="8 9" key="1">
    <citation type="journal article" date="2010" name="Appl. Environ. Microbiol.">
        <title>The genome sequence of the crenarchaeon Acidilobus saccharovorans supports a new order, Acidilobales, and suggests an important ecological role in terrestrial acidic hot springs.</title>
        <authorList>
            <person name="Mardanov A.V."/>
            <person name="Svetlitchnyi V.A."/>
            <person name="Beletsky A.V."/>
            <person name="Prokofeva M.I."/>
            <person name="Bonch-Osmolovskaya E.A."/>
            <person name="Ravin N.V."/>
            <person name="Skryabin K.G."/>
        </authorList>
    </citation>
    <scope>NUCLEOTIDE SEQUENCE [LARGE SCALE GENOMIC DNA]</scope>
    <source>
        <strain evidence="9">DSM 16705 / JCM 18335 / VKM B-2471 / 345-15</strain>
    </source>
</reference>
<dbReference type="Pfam" id="PF01314">
    <property type="entry name" value="AFOR_C"/>
    <property type="match status" value="1"/>
</dbReference>
<dbReference type="GO" id="GO:0051539">
    <property type="term" value="F:4 iron, 4 sulfur cluster binding"/>
    <property type="evidence" value="ECO:0007669"/>
    <property type="project" value="UniProtKB-KW"/>
</dbReference>
<dbReference type="SUPFAM" id="SSF56228">
    <property type="entry name" value="Aldehyde ferredoxin oxidoreductase, N-terminal domain"/>
    <property type="match status" value="1"/>
</dbReference>
<dbReference type="EMBL" id="CP001742">
    <property type="protein sequence ID" value="ADL18652.1"/>
    <property type="molecule type" value="Genomic_DNA"/>
</dbReference>
<feature type="domain" description="Aldehyde ferredoxin oxidoreductase N-terminal" evidence="7">
    <location>
        <begin position="1"/>
        <end position="229"/>
    </location>
</feature>
<dbReference type="InterPro" id="IPR036021">
    <property type="entry name" value="Tungsten_al_ferr_oxy-like_C"/>
</dbReference>